<evidence type="ECO:0000313" key="2">
    <source>
        <dbReference type="Proteomes" id="UP001241605"/>
    </source>
</evidence>
<keyword evidence="2" id="KW-1185">Reference proteome</keyword>
<evidence type="ECO:0000313" key="1">
    <source>
        <dbReference type="EMBL" id="WGW02786.1"/>
    </source>
</evidence>
<sequence>MPDNAPLSRLICGLRCALWAGVIAGYGAAASAQSEPVADSATAPRVEAMPLGLPGLGGAGLLSPKTTGLPATLWLGSDPERLRSLIRAAKPTVPALRDLLHTLMLAEADPPAPGADGIAHLGARLDWLIALGAVEEALALIDIAGHDDPQLFARWADLNLLLGQAAAPCAALRTRPGLSDDLSMRIFCTAREGDWQRASLLLTTAATLGDLAPRQVDLLERFLDNEIAEERPPLIPPVRPTALEFRLFEALGEPLPTAPLPLAYSVLDLGGDNGWRAQIEAAERLARVGAVPANRLLGLYTLREPAASGGVWDRVEALQRFEATLSRGAPDAVSLALPRVWSQMASAGLLVPFSELFADRLARLPLSGRATRMAARAGFLSPGYEDLSLALGDEGVETRFLTAIARGQLPPPAEAVDLPHAAAVAAGFAGAPVPEVLTEQLQQGRLGEVILRAVAMFASGAEGNSADLTDALATFRAVGLENIARRAALQIMLLDAERARR</sequence>
<accession>A0ABY8QDT2</accession>
<organism evidence="1 2">
    <name type="scientific">Tropicibacter oceani</name>
    <dbReference type="NCBI Taxonomy" id="3058420"/>
    <lineage>
        <taxon>Bacteria</taxon>
        <taxon>Pseudomonadati</taxon>
        <taxon>Pseudomonadota</taxon>
        <taxon>Alphaproteobacteria</taxon>
        <taxon>Rhodobacterales</taxon>
        <taxon>Roseobacteraceae</taxon>
        <taxon>Tropicibacter</taxon>
    </lineage>
</organism>
<dbReference type="Proteomes" id="UP001241605">
    <property type="component" value="Chromosome"/>
</dbReference>
<gene>
    <name evidence="1" type="ORF">QF118_12660</name>
</gene>
<evidence type="ECO:0008006" key="3">
    <source>
        <dbReference type="Google" id="ProtNLM"/>
    </source>
</evidence>
<name>A0ABY8QDT2_9RHOB</name>
<reference evidence="1 2" key="1">
    <citation type="submission" date="2023-05" db="EMBL/GenBank/DDBJ databases">
        <title>YMD87, complete Genome.</title>
        <authorList>
            <person name="Zhang J."/>
            <person name="Xu X."/>
        </authorList>
    </citation>
    <scope>NUCLEOTIDE SEQUENCE [LARGE SCALE GENOMIC DNA]</scope>
    <source>
        <strain evidence="1 2">YMD87</strain>
    </source>
</reference>
<dbReference type="EMBL" id="CP124616">
    <property type="protein sequence ID" value="WGW02786.1"/>
    <property type="molecule type" value="Genomic_DNA"/>
</dbReference>
<proteinExistence type="predicted"/>
<dbReference type="RefSeq" id="WP_282299416.1">
    <property type="nucleotide sequence ID" value="NZ_CP124616.1"/>
</dbReference>
<protein>
    <recommendedName>
        <fullName evidence="3">Antifreeze glycopeptide polyprotein</fullName>
    </recommendedName>
</protein>